<keyword evidence="3" id="KW-0813">Transport</keyword>
<comment type="subcellular location">
    <subcellularLocation>
        <location evidence="1">Cell outer membrane</location>
        <topology evidence="1">Multi-pass membrane protein</topology>
    </subcellularLocation>
</comment>
<evidence type="ECO:0000256" key="12">
    <source>
        <dbReference type="ARBA" id="ARBA00023139"/>
    </source>
</evidence>
<evidence type="ECO:0000259" key="15">
    <source>
        <dbReference type="Pfam" id="PF02563"/>
    </source>
</evidence>
<dbReference type="InterPro" id="IPR054765">
    <property type="entry name" value="SLBB_dom"/>
</dbReference>
<dbReference type="Gene3D" id="3.30.1950.10">
    <property type="entry name" value="wza like domain"/>
    <property type="match status" value="1"/>
</dbReference>
<evidence type="ECO:0000256" key="1">
    <source>
        <dbReference type="ARBA" id="ARBA00004571"/>
    </source>
</evidence>
<dbReference type="STRING" id="329186.SAMN02927925_01434"/>
<dbReference type="Pfam" id="PF02563">
    <property type="entry name" value="Poly_export"/>
    <property type="match status" value="1"/>
</dbReference>
<keyword evidence="7" id="KW-0732">Signal</keyword>
<evidence type="ECO:0000256" key="2">
    <source>
        <dbReference type="ARBA" id="ARBA00009450"/>
    </source>
</evidence>
<evidence type="ECO:0000256" key="11">
    <source>
        <dbReference type="ARBA" id="ARBA00023136"/>
    </source>
</evidence>
<sequence length="254" mass="27923">MSSKQAVRSLMMVMLLGVLSCGSPKKIVYLQNASANAGKNATSYELLIQPDDMLQIIVSAENPEVAVPYNLKSTSVDEAMGGQSLGDVYLVDKNGEIEFPQLGKIKLSELSCAEAKEKIKTILKDHIHNPSIQLKITNFKISVLGEVSTPGVYKVSGERITLLEALSLSGDLTIYGKRKNIMVVREKEGVKSIEKVDITNTDFINSPYYYLTQNDVVYVEPNKTQINNSVIGSDIRTLLTVLSFAMGVILIFTR</sequence>
<evidence type="ECO:0000256" key="13">
    <source>
        <dbReference type="ARBA" id="ARBA00023237"/>
    </source>
</evidence>
<dbReference type="GO" id="GO:0009279">
    <property type="term" value="C:cell outer membrane"/>
    <property type="evidence" value="ECO:0007669"/>
    <property type="project" value="UniProtKB-SubCell"/>
</dbReference>
<dbReference type="InterPro" id="IPR049712">
    <property type="entry name" value="Poly_export"/>
</dbReference>
<dbReference type="EMBL" id="FMTY01000003">
    <property type="protein sequence ID" value="SCX09720.1"/>
    <property type="molecule type" value="Genomic_DNA"/>
</dbReference>
<evidence type="ECO:0000256" key="8">
    <source>
        <dbReference type="ARBA" id="ARBA00023047"/>
    </source>
</evidence>
<keyword evidence="12" id="KW-0564">Palmitate</keyword>
<dbReference type="GO" id="GO:0006811">
    <property type="term" value="P:monoatomic ion transport"/>
    <property type="evidence" value="ECO:0007669"/>
    <property type="project" value="UniProtKB-KW"/>
</dbReference>
<keyword evidence="11" id="KW-0472">Membrane</keyword>
<evidence type="ECO:0000256" key="7">
    <source>
        <dbReference type="ARBA" id="ARBA00022729"/>
    </source>
</evidence>
<evidence type="ECO:0000313" key="17">
    <source>
        <dbReference type="EMBL" id="SCX09720.1"/>
    </source>
</evidence>
<dbReference type="GO" id="GO:0015159">
    <property type="term" value="F:polysaccharide transmembrane transporter activity"/>
    <property type="evidence" value="ECO:0007669"/>
    <property type="project" value="InterPro"/>
</dbReference>
<name>A0A1G4VP39_9FLAO</name>
<evidence type="ECO:0000256" key="9">
    <source>
        <dbReference type="ARBA" id="ARBA00023065"/>
    </source>
</evidence>
<proteinExistence type="inferred from homology"/>
<evidence type="ECO:0000313" key="18">
    <source>
        <dbReference type="Proteomes" id="UP000182124"/>
    </source>
</evidence>
<dbReference type="eggNOG" id="COG1596">
    <property type="taxonomic scope" value="Bacteria"/>
</dbReference>
<comment type="similarity">
    <text evidence="2">Belongs to the BexD/CtrA/VexA family.</text>
</comment>
<evidence type="ECO:0000256" key="14">
    <source>
        <dbReference type="ARBA" id="ARBA00023288"/>
    </source>
</evidence>
<dbReference type="GO" id="GO:0046930">
    <property type="term" value="C:pore complex"/>
    <property type="evidence" value="ECO:0007669"/>
    <property type="project" value="UniProtKB-KW"/>
</dbReference>
<evidence type="ECO:0000256" key="3">
    <source>
        <dbReference type="ARBA" id="ARBA00022448"/>
    </source>
</evidence>
<evidence type="ECO:0000256" key="6">
    <source>
        <dbReference type="ARBA" id="ARBA00022692"/>
    </source>
</evidence>
<evidence type="ECO:0000256" key="5">
    <source>
        <dbReference type="ARBA" id="ARBA00022597"/>
    </source>
</evidence>
<dbReference type="RefSeq" id="WP_023577256.1">
    <property type="nucleotide sequence ID" value="NZ_CBCSBQ010000006.1"/>
</dbReference>
<keyword evidence="13" id="KW-0998">Cell outer membrane</keyword>
<keyword evidence="5" id="KW-0762">Sugar transport</keyword>
<reference evidence="17 18" key="1">
    <citation type="submission" date="2016-10" db="EMBL/GenBank/DDBJ databases">
        <authorList>
            <person name="de Groot N.N."/>
        </authorList>
    </citation>
    <scope>NUCLEOTIDE SEQUENCE [LARGE SCALE GENOMIC DNA]</scope>
    <source>
        <strain evidence="17 18">CGMCC 1.3801</strain>
    </source>
</reference>
<dbReference type="Proteomes" id="UP000182124">
    <property type="component" value="Unassembled WGS sequence"/>
</dbReference>
<dbReference type="AlphaFoldDB" id="A0A1G4VP39"/>
<feature type="domain" description="SLBB" evidence="16">
    <location>
        <begin position="140"/>
        <end position="219"/>
    </location>
</feature>
<dbReference type="Pfam" id="PF22461">
    <property type="entry name" value="SLBB_2"/>
    <property type="match status" value="1"/>
</dbReference>
<gene>
    <name evidence="17" type="ORF">SAMN02927925_01434</name>
</gene>
<evidence type="ECO:0000256" key="10">
    <source>
        <dbReference type="ARBA" id="ARBA00023114"/>
    </source>
</evidence>
<keyword evidence="14" id="KW-0449">Lipoprotein</keyword>
<dbReference type="PROSITE" id="PS51257">
    <property type="entry name" value="PROKAR_LIPOPROTEIN"/>
    <property type="match status" value="1"/>
</dbReference>
<evidence type="ECO:0000256" key="4">
    <source>
        <dbReference type="ARBA" id="ARBA00022452"/>
    </source>
</evidence>
<protein>
    <submittedName>
        <fullName evidence="17">Polysaccharide export outer membrane protein</fullName>
    </submittedName>
</protein>
<organism evidence="17 18">
    <name type="scientific">Flavobacterium saliperosum</name>
    <dbReference type="NCBI Taxonomy" id="329186"/>
    <lineage>
        <taxon>Bacteria</taxon>
        <taxon>Pseudomonadati</taxon>
        <taxon>Bacteroidota</taxon>
        <taxon>Flavobacteriia</taxon>
        <taxon>Flavobacteriales</taxon>
        <taxon>Flavobacteriaceae</taxon>
        <taxon>Flavobacterium</taxon>
    </lineage>
</organism>
<dbReference type="PANTHER" id="PTHR33619">
    <property type="entry name" value="POLYSACCHARIDE EXPORT PROTEIN GFCE-RELATED"/>
    <property type="match status" value="1"/>
</dbReference>
<feature type="domain" description="Polysaccharide export protein N-terminal" evidence="15">
    <location>
        <begin position="41"/>
        <end position="136"/>
    </location>
</feature>
<dbReference type="GO" id="GO:0015288">
    <property type="term" value="F:porin activity"/>
    <property type="evidence" value="ECO:0007669"/>
    <property type="project" value="UniProtKB-KW"/>
</dbReference>
<keyword evidence="10" id="KW-0626">Porin</keyword>
<keyword evidence="9" id="KW-0406">Ion transport</keyword>
<keyword evidence="4" id="KW-1134">Transmembrane beta strand</keyword>
<keyword evidence="8" id="KW-0625">Polysaccharide transport</keyword>
<accession>A0A1G4VP39</accession>
<dbReference type="PANTHER" id="PTHR33619:SF3">
    <property type="entry name" value="POLYSACCHARIDE EXPORT PROTEIN GFCE-RELATED"/>
    <property type="match status" value="1"/>
</dbReference>
<keyword evidence="6" id="KW-0812">Transmembrane</keyword>
<dbReference type="InterPro" id="IPR003715">
    <property type="entry name" value="Poly_export_N"/>
</dbReference>
<evidence type="ECO:0000259" key="16">
    <source>
        <dbReference type="Pfam" id="PF22461"/>
    </source>
</evidence>
<dbReference type="Gene3D" id="3.10.560.10">
    <property type="entry name" value="Outer membrane lipoprotein wza domain like"/>
    <property type="match status" value="1"/>
</dbReference>